<organism evidence="1 2">
    <name type="scientific">Portibacter lacus</name>
    <dbReference type="NCBI Taxonomy" id="1099794"/>
    <lineage>
        <taxon>Bacteria</taxon>
        <taxon>Pseudomonadati</taxon>
        <taxon>Bacteroidota</taxon>
        <taxon>Saprospiria</taxon>
        <taxon>Saprospirales</taxon>
        <taxon>Haliscomenobacteraceae</taxon>
        <taxon>Portibacter</taxon>
    </lineage>
</organism>
<protein>
    <submittedName>
        <fullName evidence="1">Uncharacterized protein</fullName>
    </submittedName>
</protein>
<sequence>MRHVFGVTIKHFNYEDKIEDSLKIDYRILANTCNDIQRSGDVAVFYVAIMNNNFALKLSKLAKQFEYLADVEMYFVNPDYADFKYYMKTIGAKVTDMGSRFVIPPVRDETQRRQMIKFAEKVGKRCLYRNITIRENKVQEVKNKYAHPSGLDWAYYGIIPD</sequence>
<dbReference type="RefSeq" id="WP_235291148.1">
    <property type="nucleotide sequence ID" value="NZ_BSOH01000007.1"/>
</dbReference>
<reference evidence="1" key="1">
    <citation type="journal article" date="2014" name="Int. J. Syst. Evol. Microbiol.">
        <title>Complete genome sequence of Corynebacterium casei LMG S-19264T (=DSM 44701T), isolated from a smear-ripened cheese.</title>
        <authorList>
            <consortium name="US DOE Joint Genome Institute (JGI-PGF)"/>
            <person name="Walter F."/>
            <person name="Albersmeier A."/>
            <person name="Kalinowski J."/>
            <person name="Ruckert C."/>
        </authorList>
    </citation>
    <scope>NUCLEOTIDE SEQUENCE</scope>
    <source>
        <strain evidence="1">NBRC 108769</strain>
    </source>
</reference>
<comment type="caution">
    <text evidence="1">The sequence shown here is derived from an EMBL/GenBank/DDBJ whole genome shotgun (WGS) entry which is preliminary data.</text>
</comment>
<dbReference type="AlphaFoldDB" id="A0AA37WCM6"/>
<dbReference type="Proteomes" id="UP001156666">
    <property type="component" value="Unassembled WGS sequence"/>
</dbReference>
<reference evidence="1" key="2">
    <citation type="submission" date="2023-01" db="EMBL/GenBank/DDBJ databases">
        <title>Draft genome sequence of Portibacter lacus strain NBRC 108769.</title>
        <authorList>
            <person name="Sun Q."/>
            <person name="Mori K."/>
        </authorList>
    </citation>
    <scope>NUCLEOTIDE SEQUENCE</scope>
    <source>
        <strain evidence="1">NBRC 108769</strain>
    </source>
</reference>
<accession>A0AA37WCM6</accession>
<name>A0AA37WCM6_9BACT</name>
<proteinExistence type="predicted"/>
<evidence type="ECO:0000313" key="1">
    <source>
        <dbReference type="EMBL" id="GLR16661.1"/>
    </source>
</evidence>
<gene>
    <name evidence="1" type="ORF">GCM10007940_12760</name>
</gene>
<evidence type="ECO:0000313" key="2">
    <source>
        <dbReference type="Proteomes" id="UP001156666"/>
    </source>
</evidence>
<keyword evidence="2" id="KW-1185">Reference proteome</keyword>
<dbReference type="EMBL" id="BSOH01000007">
    <property type="protein sequence ID" value="GLR16661.1"/>
    <property type="molecule type" value="Genomic_DNA"/>
</dbReference>